<dbReference type="Proteomes" id="UP000005096">
    <property type="component" value="Chromosome"/>
</dbReference>
<name>E3D0T7_9BACT</name>
<reference evidence="1 2" key="1">
    <citation type="journal article" date="2010" name="Stand. Genomic Sci.">
        <title>Non-contiguous finished genome sequence of Aminomonas paucivorans type strain (GLU-3).</title>
        <authorList>
            <person name="Pitluck S."/>
            <person name="Yasawong M."/>
            <person name="Held B."/>
            <person name="Lapidus A."/>
            <person name="Nolan M."/>
            <person name="Copeland A."/>
            <person name="Lucas S."/>
            <person name="Del Rio T.G."/>
            <person name="Tice H."/>
            <person name="Cheng J.F."/>
            <person name="Chertkov O."/>
            <person name="Goodwin L."/>
            <person name="Tapia R."/>
            <person name="Han C."/>
            <person name="Liolios K."/>
            <person name="Ivanova N."/>
            <person name="Mavromatis K."/>
            <person name="Ovchinnikova G."/>
            <person name="Pati A."/>
            <person name="Chen A."/>
            <person name="Palaniappan K."/>
            <person name="Land M."/>
            <person name="Hauser L."/>
            <person name="Chang Y.J."/>
            <person name="Jeffries C.D."/>
            <person name="Pukall R."/>
            <person name="Spring S."/>
            <person name="Rohde M."/>
            <person name="Sikorski J."/>
            <person name="Goker M."/>
            <person name="Woyke T."/>
            <person name="Bristow J."/>
            <person name="Eisen J.A."/>
            <person name="Markowitz V."/>
            <person name="Hugenholtz P."/>
            <person name="Kyrpides N.C."/>
            <person name="Klenk H.P."/>
        </authorList>
    </citation>
    <scope>NUCLEOTIDE SEQUENCE [LARGE SCALE GENOMIC DNA]</scope>
    <source>
        <strain evidence="1 2">DSM 12260</strain>
    </source>
</reference>
<dbReference type="STRING" id="584708.Apau_2418"/>
<dbReference type="HOGENOM" id="CLU_2784753_0_0_0"/>
<keyword evidence="2" id="KW-1185">Reference proteome</keyword>
<organism evidence="1 2">
    <name type="scientific">Aminomonas paucivorans DSM 12260</name>
    <dbReference type="NCBI Taxonomy" id="584708"/>
    <lineage>
        <taxon>Bacteria</taxon>
        <taxon>Thermotogati</taxon>
        <taxon>Synergistota</taxon>
        <taxon>Synergistia</taxon>
        <taxon>Synergistales</taxon>
        <taxon>Synergistaceae</taxon>
        <taxon>Aminomonas</taxon>
    </lineage>
</organism>
<dbReference type="EMBL" id="CM001022">
    <property type="protein sequence ID" value="EFQ24825.1"/>
    <property type="molecule type" value="Genomic_DNA"/>
</dbReference>
<dbReference type="OrthoDB" id="47460at2"/>
<dbReference type="RefSeq" id="WP_006302073.1">
    <property type="nucleotide sequence ID" value="NZ_CM001022.1"/>
</dbReference>
<dbReference type="PaxDb" id="584708-Apau_2418"/>
<accession>E3D0T7</accession>
<evidence type="ECO:0000313" key="1">
    <source>
        <dbReference type="EMBL" id="EFQ24825.1"/>
    </source>
</evidence>
<proteinExistence type="predicted"/>
<protein>
    <submittedName>
        <fullName evidence="1">Paired box protein 3/7</fullName>
    </submittedName>
</protein>
<evidence type="ECO:0000313" key="2">
    <source>
        <dbReference type="Proteomes" id="UP000005096"/>
    </source>
</evidence>
<sequence length="68" mass="7293">MGPLSLDTPVEDLVREHPEAAGWAVVRGVSFLGCCDAAPGSLGDLLRRRGVADPERFLTDLKGFLGRE</sequence>
<dbReference type="AlphaFoldDB" id="E3D0T7"/>
<gene>
    <name evidence="1" type="ORF">Apau_2418</name>
</gene>